<evidence type="ECO:0000256" key="1">
    <source>
        <dbReference type="SAM" id="MobiDB-lite"/>
    </source>
</evidence>
<protein>
    <submittedName>
        <fullName evidence="2">Uncharacterized protein</fullName>
    </submittedName>
</protein>
<proteinExistence type="predicted"/>
<organism evidence="2 3">
    <name type="scientific">Colletotrichum higginsianum (strain IMI 349063)</name>
    <name type="common">Crucifer anthracnose fungus</name>
    <dbReference type="NCBI Taxonomy" id="759273"/>
    <lineage>
        <taxon>Eukaryota</taxon>
        <taxon>Fungi</taxon>
        <taxon>Dikarya</taxon>
        <taxon>Ascomycota</taxon>
        <taxon>Pezizomycotina</taxon>
        <taxon>Sordariomycetes</taxon>
        <taxon>Hypocreomycetidae</taxon>
        <taxon>Glomerellales</taxon>
        <taxon>Glomerellaceae</taxon>
        <taxon>Colletotrichum</taxon>
        <taxon>Colletotrichum destructivum species complex</taxon>
    </lineage>
</organism>
<dbReference type="KEGG" id="chig:CH63R_11436"/>
<dbReference type="VEuPathDB" id="FungiDB:CH63R_11436"/>
<reference evidence="3" key="1">
    <citation type="journal article" date="2017" name="BMC Genomics">
        <title>Gapless genome assembly of Colletotrichum higginsianum reveals chromosome structure and association of transposable elements with secondary metabolite gene clusters.</title>
        <authorList>
            <person name="Dallery J.-F."/>
            <person name="Lapalu N."/>
            <person name="Zampounis A."/>
            <person name="Pigne S."/>
            <person name="Luyten I."/>
            <person name="Amselem J."/>
            <person name="Wittenberg A.H.J."/>
            <person name="Zhou S."/>
            <person name="de Queiroz M.V."/>
            <person name="Robin G.P."/>
            <person name="Auger A."/>
            <person name="Hainaut M."/>
            <person name="Henrissat B."/>
            <person name="Kim K.-T."/>
            <person name="Lee Y.-H."/>
            <person name="Lespinet O."/>
            <person name="Schwartz D.C."/>
            <person name="Thon M.R."/>
            <person name="O'Connell R.J."/>
        </authorList>
    </citation>
    <scope>NUCLEOTIDE SEQUENCE [LARGE SCALE GENOMIC DNA]</scope>
    <source>
        <strain evidence="3">IMI 349063</strain>
    </source>
</reference>
<feature type="region of interest" description="Disordered" evidence="1">
    <location>
        <begin position="189"/>
        <end position="209"/>
    </location>
</feature>
<dbReference type="AlphaFoldDB" id="A0A1B7XY75"/>
<keyword evidence="3" id="KW-1185">Reference proteome</keyword>
<gene>
    <name evidence="2" type="ORF">CH63R_11436</name>
</gene>
<dbReference type="GeneID" id="28870517"/>
<accession>A0A1B7XY75</accession>
<comment type="caution">
    <text evidence="2">The sequence shown here is derived from an EMBL/GenBank/DDBJ whole genome shotgun (WGS) entry which is preliminary data.</text>
</comment>
<dbReference type="RefSeq" id="XP_018153251.1">
    <property type="nucleotide sequence ID" value="XM_018306410.1"/>
</dbReference>
<name>A0A1B7XY75_COLHI</name>
<evidence type="ECO:0000313" key="3">
    <source>
        <dbReference type="Proteomes" id="UP000092177"/>
    </source>
</evidence>
<dbReference type="EMBL" id="LTAN01000008">
    <property type="protein sequence ID" value="OBR04733.1"/>
    <property type="molecule type" value="Genomic_DNA"/>
</dbReference>
<sequence length="258" mass="26841">MGKSIICIVTGSSNSRENSNPPSFVPATPFSLSLSLSHTLPTILEFGPAKVLTTSTVSPHPPSCASTLSRSISFWSETLLHALDEADGLPIFYLVAGLDRAPGDGRLGDYGPTRHRLVRDEGPARDGFVGNDGPDDDVLVTGPEGSADGLLDVPDLKGRSVAVDEEQAGQGCAETDHVRVPAGADLEDLASSGGRRERGGCVSEGGGGVDPDALAREYVGEVQEDHGGCERRFGSIREGLQQGEVGLPEGVDLRGALL</sequence>
<dbReference type="Proteomes" id="UP000092177">
    <property type="component" value="Chromosome 8"/>
</dbReference>
<evidence type="ECO:0000313" key="2">
    <source>
        <dbReference type="EMBL" id="OBR04733.1"/>
    </source>
</evidence>